<dbReference type="WBParaSite" id="Hba_08030">
    <property type="protein sequence ID" value="Hba_08030"/>
    <property type="gene ID" value="Hba_08030"/>
</dbReference>
<evidence type="ECO:0000313" key="2">
    <source>
        <dbReference type="WBParaSite" id="Hba_08030"/>
    </source>
</evidence>
<name>A0A1I7WS97_HETBA</name>
<dbReference type="AlphaFoldDB" id="A0A1I7WS97"/>
<proteinExistence type="predicted"/>
<sequence>MREAMYNKPKFSFKASIDGETQNESICYFALMCAYITVCNPHANDQLTILAFFDSGSHRYYITSYVAKELQLSNHKRQSSLPLPLSTGTPSILIGSDYLWDILKGYSYTILPSGFLLVDTRIGLMITGKGRLLDIKSSKFWNLESIGILDKPETSDDEERMRNFSSTIVKQENSLNECLYRDSVLLPDLCGILLRFYLALIATSFDVEKAFLQINLACGVFTLDFSTLLTLSSTNQQLNNHKHLQKPKPLVPGPHL</sequence>
<keyword evidence="1" id="KW-1185">Reference proteome</keyword>
<accession>A0A1I7WS97</accession>
<protein>
    <submittedName>
        <fullName evidence="2">DUF1758 domain-containing protein</fullName>
    </submittedName>
</protein>
<reference evidence="2" key="1">
    <citation type="submission" date="2016-11" db="UniProtKB">
        <authorList>
            <consortium name="WormBaseParasite"/>
        </authorList>
    </citation>
    <scope>IDENTIFICATION</scope>
</reference>
<evidence type="ECO:0000313" key="1">
    <source>
        <dbReference type="Proteomes" id="UP000095283"/>
    </source>
</evidence>
<organism evidence="1 2">
    <name type="scientific">Heterorhabditis bacteriophora</name>
    <name type="common">Entomopathogenic nematode worm</name>
    <dbReference type="NCBI Taxonomy" id="37862"/>
    <lineage>
        <taxon>Eukaryota</taxon>
        <taxon>Metazoa</taxon>
        <taxon>Ecdysozoa</taxon>
        <taxon>Nematoda</taxon>
        <taxon>Chromadorea</taxon>
        <taxon>Rhabditida</taxon>
        <taxon>Rhabditina</taxon>
        <taxon>Rhabditomorpha</taxon>
        <taxon>Strongyloidea</taxon>
        <taxon>Heterorhabditidae</taxon>
        <taxon>Heterorhabditis</taxon>
    </lineage>
</organism>
<dbReference type="Proteomes" id="UP000095283">
    <property type="component" value="Unplaced"/>
</dbReference>